<comment type="caution">
    <text evidence="2">The sequence shown here is derived from an EMBL/GenBank/DDBJ whole genome shotgun (WGS) entry which is preliminary data.</text>
</comment>
<dbReference type="PANTHER" id="PTHR33914">
    <property type="entry name" value="18S PRE-RIBOSOMAL ASSEMBLY PROTEIN GAR2-LIKE PROTEIN"/>
    <property type="match status" value="1"/>
</dbReference>
<dbReference type="AlphaFoldDB" id="A0ABD3EIV5"/>
<feature type="region of interest" description="Disordered" evidence="1">
    <location>
        <begin position="268"/>
        <end position="308"/>
    </location>
</feature>
<feature type="region of interest" description="Disordered" evidence="1">
    <location>
        <begin position="1"/>
        <end position="51"/>
    </location>
</feature>
<dbReference type="EMBL" id="JAVIJP010000005">
    <property type="protein sequence ID" value="KAL3654328.1"/>
    <property type="molecule type" value="Genomic_DNA"/>
</dbReference>
<evidence type="ECO:0000256" key="1">
    <source>
        <dbReference type="SAM" id="MobiDB-lite"/>
    </source>
</evidence>
<keyword evidence="3" id="KW-1185">Reference proteome</keyword>
<dbReference type="Proteomes" id="UP001632038">
    <property type="component" value="Unassembled WGS sequence"/>
</dbReference>
<protein>
    <submittedName>
        <fullName evidence="2">Uncharacterized protein</fullName>
    </submittedName>
</protein>
<dbReference type="InterPro" id="IPR040378">
    <property type="entry name" value="BASL"/>
</dbReference>
<feature type="compositionally biased region" description="Basic and acidic residues" evidence="1">
    <location>
        <begin position="22"/>
        <end position="43"/>
    </location>
</feature>
<proteinExistence type="predicted"/>
<name>A0ABD3EIV5_9LAMI</name>
<dbReference type="PANTHER" id="PTHR33914:SF2">
    <property type="entry name" value="OS02G0582100 PROTEIN"/>
    <property type="match status" value="1"/>
</dbReference>
<gene>
    <name evidence="2" type="ORF">CASFOL_004009</name>
</gene>
<organism evidence="2 3">
    <name type="scientific">Castilleja foliolosa</name>
    <dbReference type="NCBI Taxonomy" id="1961234"/>
    <lineage>
        <taxon>Eukaryota</taxon>
        <taxon>Viridiplantae</taxon>
        <taxon>Streptophyta</taxon>
        <taxon>Embryophyta</taxon>
        <taxon>Tracheophyta</taxon>
        <taxon>Spermatophyta</taxon>
        <taxon>Magnoliopsida</taxon>
        <taxon>eudicotyledons</taxon>
        <taxon>Gunneridae</taxon>
        <taxon>Pentapetalae</taxon>
        <taxon>asterids</taxon>
        <taxon>lamiids</taxon>
        <taxon>Lamiales</taxon>
        <taxon>Orobanchaceae</taxon>
        <taxon>Pedicularideae</taxon>
        <taxon>Castillejinae</taxon>
        <taxon>Castilleja</taxon>
    </lineage>
</organism>
<sequence>MTMKEIYESDDSRMTGDPLSTKIRDENFKDIDEKKDSDKRQISPDHGNSVTVEEFTLCNKNESQDSISEHGGGSELFETVANVFTDKNVLECELPELEVMKDICVDDGTPENDKDLLEHYEDDKSARLVNQCEMKEDKAGESVDQELVKASSVSSSGKDVDAKNYLEEYNSSQSVVETFLDALDSDANKLTQPSDQIPIEEAVSEGPAASSSKTVEELAKSGESIITFNFADAGKVQCTSSSVASLDEQSLVAKDKDPDNSNILCAANSNNSTEGCHVRSPSDKSQCSINDDAPAVDPKDSKWQPDHGETSFSAVTYSGPIAFSGSLSHRSDASTASTRSFAFPVLQSEWNSSPVRMAKADRRHFRKQKGWRSGLLCCRF</sequence>
<feature type="region of interest" description="Disordered" evidence="1">
    <location>
        <begin position="135"/>
        <end position="157"/>
    </location>
</feature>
<reference evidence="3" key="1">
    <citation type="journal article" date="2024" name="IScience">
        <title>Strigolactones Initiate the Formation of Haustorium-like Structures in Castilleja.</title>
        <authorList>
            <person name="Buerger M."/>
            <person name="Peterson D."/>
            <person name="Chory J."/>
        </authorList>
    </citation>
    <scope>NUCLEOTIDE SEQUENCE [LARGE SCALE GENOMIC DNA]</scope>
</reference>
<evidence type="ECO:0000313" key="3">
    <source>
        <dbReference type="Proteomes" id="UP001632038"/>
    </source>
</evidence>
<feature type="compositionally biased region" description="Basic and acidic residues" evidence="1">
    <location>
        <begin position="297"/>
        <end position="308"/>
    </location>
</feature>
<feature type="compositionally biased region" description="Basic and acidic residues" evidence="1">
    <location>
        <begin position="1"/>
        <end position="14"/>
    </location>
</feature>
<accession>A0ABD3EIV5</accession>
<evidence type="ECO:0000313" key="2">
    <source>
        <dbReference type="EMBL" id="KAL3654328.1"/>
    </source>
</evidence>
<feature type="region of interest" description="Disordered" evidence="1">
    <location>
        <begin position="189"/>
        <end position="216"/>
    </location>
</feature>